<evidence type="ECO:0000313" key="2">
    <source>
        <dbReference type="EMBL" id="KAE8241394.1"/>
    </source>
</evidence>
<feature type="region of interest" description="Disordered" evidence="1">
    <location>
        <begin position="1"/>
        <end position="34"/>
    </location>
</feature>
<dbReference type="Proteomes" id="UP000077684">
    <property type="component" value="Unassembled WGS sequence"/>
</dbReference>
<dbReference type="AlphaFoldDB" id="A0A8X7STL6"/>
<reference evidence="2" key="1">
    <citation type="submission" date="2016-04" db="EMBL/GenBank/DDBJ databases">
        <authorList>
            <person name="Nguyen H.D."/>
            <person name="Samba Siva P."/>
            <person name="Cullis J."/>
            <person name="Levesque C.A."/>
            <person name="Hambleton S."/>
        </authorList>
    </citation>
    <scope>NUCLEOTIDE SEQUENCE</scope>
    <source>
        <strain evidence="2">DAOMC 236426</strain>
    </source>
</reference>
<reference evidence="2" key="2">
    <citation type="journal article" date="2019" name="IMA Fungus">
        <title>Genome sequencing and comparison of five Tilletia species to identify candidate genes for the detection of regulated species infecting wheat.</title>
        <authorList>
            <person name="Nguyen H.D.T."/>
            <person name="Sultana T."/>
            <person name="Kesanakurti P."/>
            <person name="Hambleton S."/>
        </authorList>
    </citation>
    <scope>NUCLEOTIDE SEQUENCE</scope>
    <source>
        <strain evidence="2">DAOMC 236426</strain>
    </source>
</reference>
<name>A0A8X7STL6_9BASI</name>
<feature type="region of interest" description="Disordered" evidence="1">
    <location>
        <begin position="434"/>
        <end position="523"/>
    </location>
</feature>
<protein>
    <submittedName>
        <fullName evidence="2">Uncharacterized protein</fullName>
    </submittedName>
</protein>
<feature type="compositionally biased region" description="Low complexity" evidence="1">
    <location>
        <begin position="437"/>
        <end position="494"/>
    </location>
</feature>
<evidence type="ECO:0000256" key="1">
    <source>
        <dbReference type="SAM" id="MobiDB-lite"/>
    </source>
</evidence>
<comment type="caution">
    <text evidence="2">The sequence shown here is derived from an EMBL/GenBank/DDBJ whole genome shotgun (WGS) entry which is preliminary data.</text>
</comment>
<feature type="compositionally biased region" description="Basic and acidic residues" evidence="1">
    <location>
        <begin position="119"/>
        <end position="129"/>
    </location>
</feature>
<accession>A0A8X7STL6</accession>
<feature type="compositionally biased region" description="Pro residues" evidence="1">
    <location>
        <begin position="240"/>
        <end position="259"/>
    </location>
</feature>
<gene>
    <name evidence="2" type="ORF">A4X06_0g7556</name>
</gene>
<evidence type="ECO:0000313" key="3">
    <source>
        <dbReference type="Proteomes" id="UP000077684"/>
    </source>
</evidence>
<organism evidence="2 3">
    <name type="scientific">Tilletia controversa</name>
    <name type="common">dwarf bunt fungus</name>
    <dbReference type="NCBI Taxonomy" id="13291"/>
    <lineage>
        <taxon>Eukaryota</taxon>
        <taxon>Fungi</taxon>
        <taxon>Dikarya</taxon>
        <taxon>Basidiomycota</taxon>
        <taxon>Ustilaginomycotina</taxon>
        <taxon>Exobasidiomycetes</taxon>
        <taxon>Tilletiales</taxon>
        <taxon>Tilletiaceae</taxon>
        <taxon>Tilletia</taxon>
    </lineage>
</organism>
<proteinExistence type="predicted"/>
<sequence>MSGRQSPHLGDPSGSSDPIRSASTSSSSAEAPADSITTAHANILSEVGGLRRSIQRLDGRMDTVVDRVDRMETWIPNDGGDTSSDRHLDTGSIADTDRHTITRLDPALTPAAVSSSIHTTRDLPPHLAEHTPLQPSAAHQVVSGGPLFEPATSERAVSEPAASTSRPPRPDKAAARSTTPHAFKPPQVQAYRSLSPKEKMAIQRLSELLGGSVRQLLDGDVALNGLLDDSGTGLTEHQSAPPPPGPVQPIPPVTPPDSPTHPRTLICRQEFIGTFEGQSMEVENFVSQIRDVWRSNRQPEWERAVVRALPMALKGDAAAWHQGLDDTEADALTSVDKWIAALREAFPVNVIRLRDEAHNRAWRPHHESASAYFHHKLRLLRQAWGYGQSDERLVSDIRSGFPSTFRVMLRIPQRGATLKALRLQITEYEPEWEEMYPAPSSRAPTAASAHSAARNGPPKSTAPPSGTAAATARSASAPAPPAAAHSSPTSSTGAFGLAATLRSFPRHPGGKWQEEDLSATRHK</sequence>
<feature type="compositionally biased region" description="Low complexity" evidence="1">
    <location>
        <begin position="15"/>
        <end position="34"/>
    </location>
</feature>
<keyword evidence="3" id="KW-1185">Reference proteome</keyword>
<dbReference type="EMBL" id="LWDE02001349">
    <property type="protein sequence ID" value="KAE8241394.1"/>
    <property type="molecule type" value="Genomic_DNA"/>
</dbReference>
<feature type="region of interest" description="Disordered" evidence="1">
    <location>
        <begin position="112"/>
        <end position="194"/>
    </location>
</feature>
<feature type="region of interest" description="Disordered" evidence="1">
    <location>
        <begin position="228"/>
        <end position="262"/>
    </location>
</feature>